<dbReference type="KEGG" id="tag:Tagg_1218"/>
<dbReference type="PANTHER" id="PTHR30348">
    <property type="entry name" value="UNCHARACTERIZED PROTEIN YECE"/>
    <property type="match status" value="1"/>
</dbReference>
<dbReference type="SUPFAM" id="SSF117396">
    <property type="entry name" value="TM1631-like"/>
    <property type="match status" value="1"/>
</dbReference>
<dbReference type="eggNOG" id="arCOG04291">
    <property type="taxonomic scope" value="Archaea"/>
</dbReference>
<dbReference type="InterPro" id="IPR036520">
    <property type="entry name" value="UPF0759_sf"/>
</dbReference>
<dbReference type="AlphaFoldDB" id="D5U2Y4"/>
<dbReference type="EMBL" id="CP001939">
    <property type="protein sequence ID" value="ADG91484.1"/>
    <property type="molecule type" value="Genomic_DNA"/>
</dbReference>
<dbReference type="Proteomes" id="UP000002376">
    <property type="component" value="Chromosome"/>
</dbReference>
<dbReference type="PANTHER" id="PTHR30348:SF4">
    <property type="entry name" value="DUF72 DOMAIN-CONTAINING PROTEIN"/>
    <property type="match status" value="1"/>
</dbReference>
<dbReference type="RefSeq" id="WP_013130077.1">
    <property type="nucleotide sequence ID" value="NC_014160.1"/>
</dbReference>
<dbReference type="OrthoDB" id="35747at2157"/>
<sequence length="256" mass="29054">MKTVVVGCCGFPTARGKYYSVFKTVELQNTFYDLPSVEWALSIRREAPQGFSFAVKAWQVITHPASSPTWRRMRRRPGGDPGGYGFLRPSRENIEALERTLEVAKALEAFIVVFQTPASMPFNQDAVKWVDEFFEQAVSMSSAVKYGWEPRGEWARSPVLEKVLSKHGVVHVTDLLRARPVFHGNMVYTRLHGLGSGEVNYSYKYTDRDLEGLALILKEMSFDTAYVMFNNVSMLNDAFRFKQVCGKVLEGMARVE</sequence>
<evidence type="ECO:0000313" key="2">
    <source>
        <dbReference type="Proteomes" id="UP000002376"/>
    </source>
</evidence>
<keyword evidence="2" id="KW-1185">Reference proteome</keyword>
<gene>
    <name evidence="1" type="ordered locus">Tagg_1218</name>
</gene>
<protein>
    <recommendedName>
        <fullName evidence="3">DUF72 domain-containing protein</fullName>
    </recommendedName>
</protein>
<reference key="3">
    <citation type="submission" date="2010-02" db="EMBL/GenBank/DDBJ databases">
        <title>Complete genome sequence of Thermosphaera aggregans type strain (M11TL).</title>
        <authorList>
            <consortium name="US DOE Joint Genome Institute (JGI-PGF)"/>
            <person name="Spring S."/>
            <person name="Lapidus A."/>
            <person name="Munk C."/>
            <person name="Schroeder M."/>
            <person name="Glavina Del Rio T."/>
            <person name="Tice H."/>
            <person name="Copeland A."/>
            <person name="Cheng J.-F."/>
            <person name="Lucas S."/>
            <person name="Chen F."/>
            <person name="Nolan M."/>
            <person name="Bruce D."/>
            <person name="Goodwin L."/>
            <person name="Pitluck S."/>
            <person name="Ivanova N."/>
            <person name="Mavromatis K."/>
            <person name="Ovchinnikova G."/>
            <person name="Pati A."/>
            <person name="Chen A."/>
            <person name="Palaniappan K."/>
            <person name="Land M."/>
            <person name="Hauser L."/>
            <person name="Chang Y.-J."/>
            <person name="Jeffries C.C."/>
            <person name="Brettin T."/>
            <person name="Detter J.C."/>
            <person name="Tapia R."/>
            <person name="Han C."/>
            <person name="Chain P."/>
            <person name="Heimerl T."/>
            <person name="Weik F."/>
            <person name="Goker M."/>
            <person name="Rachel R."/>
            <person name="Bristow J."/>
            <person name="Eisen J.A."/>
            <person name="Markowitz V."/>
            <person name="Hugenholtz P."/>
            <person name="Kyrpides N.C."/>
            <person name="Klenk H.-P."/>
        </authorList>
    </citation>
    <scope>NUCLEOTIDE SEQUENCE</scope>
    <source>
        <strain>DSM 11486</strain>
    </source>
</reference>
<dbReference type="GeneID" id="9166258"/>
<reference evidence="1 2" key="1">
    <citation type="journal article" date="2010" name="Stand. Genomic Sci.">
        <title>Complete genome sequence of Thermosphaera aggregans type strain (M11TL).</title>
        <authorList>
            <person name="Spring S."/>
            <person name="Rachel R."/>
            <person name="Lapidus A."/>
            <person name="Davenport K."/>
            <person name="Tice H."/>
            <person name="Copeland A."/>
            <person name="Cheng J.F."/>
            <person name="Lucas S."/>
            <person name="Chen F."/>
            <person name="Nolan M."/>
            <person name="Bruce D."/>
            <person name="Goodwin L."/>
            <person name="Pitluck S."/>
            <person name="Ivanova N."/>
            <person name="Mavromatis K."/>
            <person name="Ovchinnikova G."/>
            <person name="Pati A."/>
            <person name="Chen A."/>
            <person name="Palaniappan K."/>
            <person name="Land M."/>
            <person name="Hauser L."/>
            <person name="Chang Y.J."/>
            <person name="Jeffries C.C."/>
            <person name="Brettin T."/>
            <person name="Detter J.C."/>
            <person name="Tapia R."/>
            <person name="Han C."/>
            <person name="Heimerl T."/>
            <person name="Weikl F."/>
            <person name="Brambilla E."/>
            <person name="Goker M."/>
            <person name="Bristow J."/>
            <person name="Eisen J.A."/>
            <person name="Markowitz V."/>
            <person name="Hugenholtz P."/>
            <person name="Kyrpides N.C."/>
            <person name="Klenk H.P."/>
        </authorList>
    </citation>
    <scope>NUCLEOTIDE SEQUENCE [LARGE SCALE GENOMIC DNA]</scope>
    <source>
        <strain evidence="2">DSM 11486 / M11TL</strain>
    </source>
</reference>
<evidence type="ECO:0008006" key="3">
    <source>
        <dbReference type="Google" id="ProtNLM"/>
    </source>
</evidence>
<name>D5U2Y4_THEAM</name>
<dbReference type="HOGENOM" id="CLU_1192595_0_0_2"/>
<accession>D5U2Y4</accession>
<dbReference type="InterPro" id="IPR002763">
    <property type="entry name" value="DUF72"/>
</dbReference>
<reference evidence="2" key="2">
    <citation type="journal article" date="2010" name="Stand. Genomic Sci.">
        <title>Complete genome sequence of Thermosphaera aggregans type strain (M11TLT).</title>
        <authorList>
            <person name="Spring S."/>
            <person name="Rachel R."/>
            <person name="Lapidus A."/>
            <person name="Davenport K."/>
            <person name="Tice H."/>
            <person name="Copeland A."/>
            <person name="Cheng J.-F."/>
            <person name="Lucas S."/>
            <person name="Chen F."/>
            <person name="Nolan M."/>
            <person name="Bruce D."/>
            <person name="Goodwin L."/>
            <person name="Pitluck S."/>
            <person name="Ivanova N."/>
            <person name="Mavromatis K."/>
            <person name="Ovchinnikova G."/>
            <person name="Pati A."/>
            <person name="Chen A."/>
            <person name="Palaniappan K."/>
            <person name="Land M."/>
            <person name="Hauser L."/>
            <person name="Chang Y.-J."/>
            <person name="Jeffries C.C."/>
            <person name="Brettin T."/>
            <person name="Detter J.C."/>
            <person name="Tapia R."/>
            <person name="Han C."/>
            <person name="Heimerl T."/>
            <person name="Weikl F."/>
            <person name="Brambilla E."/>
            <person name="Goker M."/>
            <person name="Bristow J."/>
            <person name="Eisen J.A."/>
            <person name="Markowitz V."/>
            <person name="Hugenholtz P."/>
            <person name="Kyrpides N.C."/>
            <person name="Klenk H.-P."/>
        </authorList>
    </citation>
    <scope>NUCLEOTIDE SEQUENCE [LARGE SCALE GENOMIC DNA]</scope>
    <source>
        <strain evidence="2">DSM 11486 / M11TL</strain>
    </source>
</reference>
<dbReference type="Gene3D" id="3.20.20.410">
    <property type="entry name" value="Protein of unknown function UPF0759"/>
    <property type="match status" value="1"/>
</dbReference>
<evidence type="ECO:0000313" key="1">
    <source>
        <dbReference type="EMBL" id="ADG91484.1"/>
    </source>
</evidence>
<dbReference type="Pfam" id="PF01904">
    <property type="entry name" value="DUF72"/>
    <property type="match status" value="1"/>
</dbReference>
<dbReference type="STRING" id="633148.Tagg_1218"/>
<proteinExistence type="predicted"/>
<organism evidence="1 2">
    <name type="scientific">Thermosphaera aggregans (strain DSM 11486 / M11TL)</name>
    <dbReference type="NCBI Taxonomy" id="633148"/>
    <lineage>
        <taxon>Archaea</taxon>
        <taxon>Thermoproteota</taxon>
        <taxon>Thermoprotei</taxon>
        <taxon>Desulfurococcales</taxon>
        <taxon>Desulfurococcaceae</taxon>
        <taxon>Thermosphaera</taxon>
    </lineage>
</organism>